<protein>
    <submittedName>
        <fullName evidence="2">Uncharacterized protein</fullName>
    </submittedName>
</protein>
<keyword evidence="1" id="KW-0812">Transmembrane</keyword>
<dbReference type="VEuPathDB" id="FungiDB:An05g01920"/>
<keyword evidence="1" id="KW-1133">Transmembrane helix</keyword>
<gene>
    <name evidence="2" type="ORF">An05g01920</name>
</gene>
<feature type="transmembrane region" description="Helical" evidence="1">
    <location>
        <begin position="179"/>
        <end position="196"/>
    </location>
</feature>
<evidence type="ECO:0000256" key="1">
    <source>
        <dbReference type="SAM" id="Phobius"/>
    </source>
</evidence>
<sequence length="272" mass="30826">MSQVFCEVWPYQHPLREPIALRRGKAAVAVDLVYTHTHTHTILSTYTLRPLRKYHADAPSGVRTGANSDHPKAAFATGERKHGTNKVNHPVKLGRTLGFRKRDIAILYLSDILTSQFNNHLQAHHARPQNCYFRGLRYYWFRFLKAQRQLTPGHGTAVQPSGKRRLIPSSTESITGTGFVLYSGIHYLFAAVFRVFREKDGFRYVLLNVNGQRRKVMGLGLGMISTTHLPDVALNRLYKNRLDLMLYWITLGNHILLTGAGAIDAQVACYEA</sequence>
<organism evidence="2">
    <name type="scientific">Aspergillus niger</name>
    <dbReference type="NCBI Taxonomy" id="5061"/>
    <lineage>
        <taxon>Eukaryota</taxon>
        <taxon>Fungi</taxon>
        <taxon>Dikarya</taxon>
        <taxon>Ascomycota</taxon>
        <taxon>Pezizomycotina</taxon>
        <taxon>Eurotiomycetes</taxon>
        <taxon>Eurotiomycetidae</taxon>
        <taxon>Eurotiales</taxon>
        <taxon>Aspergillaceae</taxon>
        <taxon>Aspergillus</taxon>
        <taxon>Aspergillus subgen. Circumdati</taxon>
    </lineage>
</organism>
<dbReference type="GeneID" id="84591146"/>
<reference evidence="2" key="2">
    <citation type="submission" date="2025-08" db="UniProtKB">
        <authorList>
            <consortium name="RefSeq"/>
        </authorList>
    </citation>
    <scope>IDENTIFICATION</scope>
</reference>
<evidence type="ECO:0000313" key="2">
    <source>
        <dbReference type="RefSeq" id="XP_059606087.1"/>
    </source>
</evidence>
<dbReference type="RefSeq" id="XP_059606087.1">
    <property type="nucleotide sequence ID" value="XM_059747940.1"/>
</dbReference>
<accession>A0AAJ8BY63</accession>
<keyword evidence="1" id="KW-0472">Membrane</keyword>
<reference evidence="2" key="1">
    <citation type="submission" date="2025-02" db="EMBL/GenBank/DDBJ databases">
        <authorList>
            <consortium name="NCBI Genome Project"/>
        </authorList>
    </citation>
    <scope>NUCLEOTIDE SEQUENCE</scope>
</reference>
<name>A0AAJ8BY63_ASPNG</name>
<dbReference type="KEGG" id="ang:An05g01920"/>
<proteinExistence type="predicted"/>
<dbReference type="AlphaFoldDB" id="A0AAJ8BY63"/>